<dbReference type="Gene3D" id="3.30.1490.190">
    <property type="match status" value="1"/>
</dbReference>
<sequence length="180" mass="20480">MRLAYKRGGGRQLASFARIQGGKHMNKQIAEAANKLKAGGIRLTTQRQLILEHLYNHLTHPSAEELYQSIFQVNPHYVSMTTIYNTLRTLKKHGMVKEFYLQRDGVSRYDINMKPHHHLICEACGCISDYELPLSPFLMAGTDQSFRAERYYIEFSGLCLACEQQKPQSGSVSRKKTAVG</sequence>
<evidence type="ECO:0000256" key="6">
    <source>
        <dbReference type="ARBA" id="ARBA00023163"/>
    </source>
</evidence>
<comment type="cofactor">
    <cofactor evidence="7">
        <name>Zn(2+)</name>
        <dbReference type="ChEBI" id="CHEBI:29105"/>
    </cofactor>
    <text evidence="7">Binds 1 zinc ion per subunit.</text>
</comment>
<proteinExistence type="inferred from homology"/>
<dbReference type="Gene3D" id="1.10.10.10">
    <property type="entry name" value="Winged helix-like DNA-binding domain superfamily/Winged helix DNA-binding domain"/>
    <property type="match status" value="1"/>
</dbReference>
<feature type="binding site" evidence="7">
    <location>
        <position position="124"/>
    </location>
    <ligand>
        <name>Zn(2+)</name>
        <dbReference type="ChEBI" id="CHEBI:29105"/>
    </ligand>
</feature>
<dbReference type="GO" id="GO:0003700">
    <property type="term" value="F:DNA-binding transcription factor activity"/>
    <property type="evidence" value="ECO:0007669"/>
    <property type="project" value="InterPro"/>
</dbReference>
<keyword evidence="3 7" id="KW-0862">Zinc</keyword>
<evidence type="ECO:0000256" key="2">
    <source>
        <dbReference type="ARBA" id="ARBA00022491"/>
    </source>
</evidence>
<dbReference type="GO" id="GO:0000976">
    <property type="term" value="F:transcription cis-regulatory region binding"/>
    <property type="evidence" value="ECO:0007669"/>
    <property type="project" value="TreeGrafter"/>
</dbReference>
<accession>A0A2W1LDN2</accession>
<dbReference type="SUPFAM" id="SSF46785">
    <property type="entry name" value="Winged helix' DNA-binding domain"/>
    <property type="match status" value="1"/>
</dbReference>
<dbReference type="OrthoDB" id="8659436at2"/>
<dbReference type="InterPro" id="IPR036390">
    <property type="entry name" value="WH_DNA-bd_sf"/>
</dbReference>
<dbReference type="GO" id="GO:0045892">
    <property type="term" value="P:negative regulation of DNA-templated transcription"/>
    <property type="evidence" value="ECO:0007669"/>
    <property type="project" value="TreeGrafter"/>
</dbReference>
<dbReference type="GO" id="GO:1900376">
    <property type="term" value="P:regulation of secondary metabolite biosynthetic process"/>
    <property type="evidence" value="ECO:0007669"/>
    <property type="project" value="TreeGrafter"/>
</dbReference>
<dbReference type="InterPro" id="IPR043135">
    <property type="entry name" value="Fur_C"/>
</dbReference>
<gene>
    <name evidence="8" type="ORF">DNH61_24310</name>
</gene>
<evidence type="ECO:0000313" key="9">
    <source>
        <dbReference type="Proteomes" id="UP000249522"/>
    </source>
</evidence>
<dbReference type="EMBL" id="QKRB01000058">
    <property type="protein sequence ID" value="PZD93175.1"/>
    <property type="molecule type" value="Genomic_DNA"/>
</dbReference>
<dbReference type="Pfam" id="PF01475">
    <property type="entry name" value="FUR"/>
    <property type="match status" value="1"/>
</dbReference>
<keyword evidence="5" id="KW-0238">DNA-binding</keyword>
<keyword evidence="9" id="KW-1185">Reference proteome</keyword>
<feature type="binding site" evidence="7">
    <location>
        <position position="162"/>
    </location>
    <ligand>
        <name>Zn(2+)</name>
        <dbReference type="ChEBI" id="CHEBI:29105"/>
    </ligand>
</feature>
<dbReference type="GO" id="GO:0008270">
    <property type="term" value="F:zinc ion binding"/>
    <property type="evidence" value="ECO:0007669"/>
    <property type="project" value="TreeGrafter"/>
</dbReference>
<comment type="caution">
    <text evidence="8">The sequence shown here is derived from an EMBL/GenBank/DDBJ whole genome shotgun (WGS) entry which is preliminary data.</text>
</comment>
<evidence type="ECO:0000256" key="3">
    <source>
        <dbReference type="ARBA" id="ARBA00022833"/>
    </source>
</evidence>
<feature type="binding site" evidence="7">
    <location>
        <position position="121"/>
    </location>
    <ligand>
        <name>Zn(2+)</name>
        <dbReference type="ChEBI" id="CHEBI:29105"/>
    </ligand>
</feature>
<protein>
    <submittedName>
        <fullName evidence="8">Transcriptional repressor</fullName>
    </submittedName>
</protein>
<evidence type="ECO:0000256" key="5">
    <source>
        <dbReference type="ARBA" id="ARBA00023125"/>
    </source>
</evidence>
<feature type="binding site" evidence="7">
    <location>
        <position position="159"/>
    </location>
    <ligand>
        <name>Zn(2+)</name>
        <dbReference type="ChEBI" id="CHEBI:29105"/>
    </ligand>
</feature>
<keyword evidence="4" id="KW-0805">Transcription regulation</keyword>
<keyword evidence="7" id="KW-0479">Metal-binding</keyword>
<organism evidence="8 9">
    <name type="scientific">Paenibacillus sambharensis</name>
    <dbReference type="NCBI Taxonomy" id="1803190"/>
    <lineage>
        <taxon>Bacteria</taxon>
        <taxon>Bacillati</taxon>
        <taxon>Bacillota</taxon>
        <taxon>Bacilli</taxon>
        <taxon>Bacillales</taxon>
        <taxon>Paenibacillaceae</taxon>
        <taxon>Paenibacillus</taxon>
    </lineage>
</organism>
<dbReference type="PANTHER" id="PTHR33202:SF7">
    <property type="entry name" value="FERRIC UPTAKE REGULATION PROTEIN"/>
    <property type="match status" value="1"/>
</dbReference>
<dbReference type="AlphaFoldDB" id="A0A2W1LDN2"/>
<dbReference type="PANTHER" id="PTHR33202">
    <property type="entry name" value="ZINC UPTAKE REGULATION PROTEIN"/>
    <property type="match status" value="1"/>
</dbReference>
<evidence type="ECO:0000256" key="7">
    <source>
        <dbReference type="PIRSR" id="PIRSR602481-1"/>
    </source>
</evidence>
<evidence type="ECO:0000256" key="4">
    <source>
        <dbReference type="ARBA" id="ARBA00023015"/>
    </source>
</evidence>
<dbReference type="InterPro" id="IPR002481">
    <property type="entry name" value="FUR"/>
</dbReference>
<dbReference type="InterPro" id="IPR036388">
    <property type="entry name" value="WH-like_DNA-bd_sf"/>
</dbReference>
<name>A0A2W1LDN2_9BACL</name>
<evidence type="ECO:0000256" key="1">
    <source>
        <dbReference type="ARBA" id="ARBA00007957"/>
    </source>
</evidence>
<reference evidence="8 9" key="1">
    <citation type="submission" date="2018-06" db="EMBL/GenBank/DDBJ databases">
        <title>Paenibacillus imtechensis sp. nov.</title>
        <authorList>
            <person name="Pinnaka A.K."/>
            <person name="Singh H."/>
            <person name="Kaur M."/>
        </authorList>
    </citation>
    <scope>NUCLEOTIDE SEQUENCE [LARGE SCALE GENOMIC DNA]</scope>
    <source>
        <strain evidence="8 9">SMB1</strain>
    </source>
</reference>
<evidence type="ECO:0000313" key="8">
    <source>
        <dbReference type="EMBL" id="PZD93175.1"/>
    </source>
</evidence>
<comment type="similarity">
    <text evidence="1">Belongs to the Fur family.</text>
</comment>
<keyword evidence="2" id="KW-0678">Repressor</keyword>
<dbReference type="CDD" id="cd07153">
    <property type="entry name" value="Fur_like"/>
    <property type="match status" value="1"/>
</dbReference>
<keyword evidence="6" id="KW-0804">Transcription</keyword>
<dbReference type="Proteomes" id="UP000249522">
    <property type="component" value="Unassembled WGS sequence"/>
</dbReference>